<dbReference type="EMBL" id="UINC01001273">
    <property type="protein sequence ID" value="SUZ76316.1"/>
    <property type="molecule type" value="Genomic_DNA"/>
</dbReference>
<feature type="non-terminal residue" evidence="8">
    <location>
        <position position="1"/>
    </location>
</feature>
<dbReference type="PROSITE" id="PS00197">
    <property type="entry name" value="2FE2S_FER_1"/>
    <property type="match status" value="1"/>
</dbReference>
<name>A0A381QAI1_9ZZZZ</name>
<reference evidence="8" key="1">
    <citation type="submission" date="2018-05" db="EMBL/GenBank/DDBJ databases">
        <authorList>
            <person name="Lanie J.A."/>
            <person name="Ng W.-L."/>
            <person name="Kazmierczak K.M."/>
            <person name="Andrzejewski T.M."/>
            <person name="Davidsen T.M."/>
            <person name="Wayne K.J."/>
            <person name="Tettelin H."/>
            <person name="Glass J.I."/>
            <person name="Rusch D."/>
            <person name="Podicherti R."/>
            <person name="Tsui H.-C.T."/>
            <person name="Winkler M.E."/>
        </authorList>
    </citation>
    <scope>NUCLEOTIDE SEQUENCE</scope>
</reference>
<feature type="domain" description="2Fe-2S ferredoxin-type" evidence="7">
    <location>
        <begin position="75"/>
        <end position="151"/>
    </location>
</feature>
<evidence type="ECO:0000256" key="2">
    <source>
        <dbReference type="ARBA" id="ARBA00022723"/>
    </source>
</evidence>
<evidence type="ECO:0000313" key="8">
    <source>
        <dbReference type="EMBL" id="SUZ76316.1"/>
    </source>
</evidence>
<dbReference type="Gene3D" id="1.10.150.120">
    <property type="entry name" value="[2Fe-2S]-binding domain"/>
    <property type="match status" value="1"/>
</dbReference>
<dbReference type="InterPro" id="IPR051452">
    <property type="entry name" value="Diverse_Oxidoreductases"/>
</dbReference>
<evidence type="ECO:0000256" key="6">
    <source>
        <dbReference type="SAM" id="MobiDB-lite"/>
    </source>
</evidence>
<keyword evidence="2" id="KW-0479">Metal-binding</keyword>
<evidence type="ECO:0000256" key="3">
    <source>
        <dbReference type="ARBA" id="ARBA00023002"/>
    </source>
</evidence>
<dbReference type="InterPro" id="IPR012675">
    <property type="entry name" value="Beta-grasp_dom_sf"/>
</dbReference>
<dbReference type="GO" id="GO:0051537">
    <property type="term" value="F:2 iron, 2 sulfur cluster binding"/>
    <property type="evidence" value="ECO:0007669"/>
    <property type="project" value="UniProtKB-KW"/>
</dbReference>
<protein>
    <recommendedName>
        <fullName evidence="7">2Fe-2S ferredoxin-type domain-containing protein</fullName>
    </recommendedName>
</protein>
<dbReference type="InterPro" id="IPR001041">
    <property type="entry name" value="2Fe-2S_ferredoxin-type"/>
</dbReference>
<feature type="region of interest" description="Disordered" evidence="6">
    <location>
        <begin position="1"/>
        <end position="23"/>
    </location>
</feature>
<dbReference type="GO" id="GO:0016491">
    <property type="term" value="F:oxidoreductase activity"/>
    <property type="evidence" value="ECO:0007669"/>
    <property type="project" value="UniProtKB-KW"/>
</dbReference>
<dbReference type="SUPFAM" id="SSF47741">
    <property type="entry name" value="CO dehydrogenase ISP C-domain like"/>
    <property type="match status" value="1"/>
</dbReference>
<dbReference type="InterPro" id="IPR002888">
    <property type="entry name" value="2Fe-2S-bd"/>
</dbReference>
<evidence type="ECO:0000256" key="1">
    <source>
        <dbReference type="ARBA" id="ARBA00022714"/>
    </source>
</evidence>
<keyword evidence="4" id="KW-0408">Iron</keyword>
<dbReference type="InterPro" id="IPR036884">
    <property type="entry name" value="2Fe-2S-bd_dom_sf"/>
</dbReference>
<accession>A0A381QAI1</accession>
<gene>
    <name evidence="8" type="ORF">METZ01_LOCUS29170</name>
</gene>
<evidence type="ECO:0000256" key="5">
    <source>
        <dbReference type="ARBA" id="ARBA00023014"/>
    </source>
</evidence>
<sequence>VSDTDAFEPVQNASAPSPAVGHSDTVVIMPETRPEWSRRNFIKGVIASGVTVSGAIYFSPALTRPQSLSAQGVERLITLNVNGQTRRVDVLPGETLAMTLRYKLGLTGTKLGCDRAECGACTVLISDVNHYSCTLLTHRVGNREVTTVEGLEGANGQLHPVQQAFIDELSPQCGFCTPGQVMSAVALLRSNPNPTRDEARIAMAGNLCRCGAYDHYLNGVMRAAEETSNA</sequence>
<evidence type="ECO:0000256" key="4">
    <source>
        <dbReference type="ARBA" id="ARBA00023004"/>
    </source>
</evidence>
<dbReference type="Pfam" id="PF01799">
    <property type="entry name" value="Fer2_2"/>
    <property type="match status" value="1"/>
</dbReference>
<keyword evidence="3" id="KW-0560">Oxidoreductase</keyword>
<dbReference type="AlphaFoldDB" id="A0A381QAI1"/>
<keyword evidence="1" id="KW-0001">2Fe-2S</keyword>
<dbReference type="PANTHER" id="PTHR44379">
    <property type="entry name" value="OXIDOREDUCTASE WITH IRON-SULFUR SUBUNIT"/>
    <property type="match status" value="1"/>
</dbReference>
<proteinExistence type="predicted"/>
<dbReference type="SUPFAM" id="SSF54292">
    <property type="entry name" value="2Fe-2S ferredoxin-like"/>
    <property type="match status" value="1"/>
</dbReference>
<organism evidence="8">
    <name type="scientific">marine metagenome</name>
    <dbReference type="NCBI Taxonomy" id="408172"/>
    <lineage>
        <taxon>unclassified sequences</taxon>
        <taxon>metagenomes</taxon>
        <taxon>ecological metagenomes</taxon>
    </lineage>
</organism>
<dbReference type="GO" id="GO:0046872">
    <property type="term" value="F:metal ion binding"/>
    <property type="evidence" value="ECO:0007669"/>
    <property type="project" value="UniProtKB-KW"/>
</dbReference>
<dbReference type="PROSITE" id="PS51085">
    <property type="entry name" value="2FE2S_FER_2"/>
    <property type="match status" value="1"/>
</dbReference>
<keyword evidence="5" id="KW-0411">Iron-sulfur</keyword>
<dbReference type="InterPro" id="IPR036010">
    <property type="entry name" value="2Fe-2S_ferredoxin-like_sf"/>
</dbReference>
<dbReference type="CDD" id="cd00207">
    <property type="entry name" value="fer2"/>
    <property type="match status" value="1"/>
</dbReference>
<dbReference type="PANTHER" id="PTHR44379:SF2">
    <property type="entry name" value="BLR6218 PROTEIN"/>
    <property type="match status" value="1"/>
</dbReference>
<dbReference type="Gene3D" id="3.10.20.30">
    <property type="match status" value="1"/>
</dbReference>
<dbReference type="InterPro" id="IPR006058">
    <property type="entry name" value="2Fe2S_fd_BS"/>
</dbReference>
<evidence type="ECO:0000259" key="7">
    <source>
        <dbReference type="PROSITE" id="PS51085"/>
    </source>
</evidence>
<dbReference type="Pfam" id="PF00111">
    <property type="entry name" value="Fer2"/>
    <property type="match status" value="1"/>
</dbReference>